<dbReference type="OrthoDB" id="9782250at2"/>
<dbReference type="RefSeq" id="WP_096054485.1">
    <property type="nucleotide sequence ID" value="NZ_CP023344.1"/>
</dbReference>
<feature type="domain" description="CAAX prenyl protease 2/Lysostaphin resistance protein A-like" evidence="2">
    <location>
        <begin position="190"/>
        <end position="277"/>
    </location>
</feature>
<feature type="transmembrane region" description="Helical" evidence="1">
    <location>
        <begin position="49"/>
        <end position="74"/>
    </location>
</feature>
<evidence type="ECO:0000313" key="4">
    <source>
        <dbReference type="Proteomes" id="UP000217265"/>
    </source>
</evidence>
<dbReference type="GO" id="GO:0080120">
    <property type="term" value="P:CAAX-box protein maturation"/>
    <property type="evidence" value="ECO:0007669"/>
    <property type="project" value="UniProtKB-ARBA"/>
</dbReference>
<dbReference type="AlphaFoldDB" id="A0A290Q6P5"/>
<keyword evidence="4" id="KW-1185">Reference proteome</keyword>
<feature type="transmembrane region" description="Helical" evidence="1">
    <location>
        <begin position="191"/>
        <end position="214"/>
    </location>
</feature>
<reference evidence="3 4" key="1">
    <citation type="submission" date="2017-09" db="EMBL/GenBank/DDBJ databases">
        <title>Complete genome sequence of Verrucomicrobial strain HZ-65, isolated from freshwater.</title>
        <authorList>
            <person name="Choi A."/>
        </authorList>
    </citation>
    <scope>NUCLEOTIDE SEQUENCE [LARGE SCALE GENOMIC DNA]</scope>
    <source>
        <strain evidence="3 4">HZ-65</strain>
    </source>
</reference>
<evidence type="ECO:0000259" key="2">
    <source>
        <dbReference type="Pfam" id="PF02517"/>
    </source>
</evidence>
<dbReference type="EMBL" id="CP023344">
    <property type="protein sequence ID" value="ATC62850.1"/>
    <property type="molecule type" value="Genomic_DNA"/>
</dbReference>
<feature type="transmembrane region" description="Helical" evidence="1">
    <location>
        <begin position="6"/>
        <end position="28"/>
    </location>
</feature>
<evidence type="ECO:0000256" key="1">
    <source>
        <dbReference type="SAM" id="Phobius"/>
    </source>
</evidence>
<keyword evidence="1" id="KW-1133">Transmembrane helix</keyword>
<organism evidence="3 4">
    <name type="scientific">Nibricoccus aquaticus</name>
    <dbReference type="NCBI Taxonomy" id="2576891"/>
    <lineage>
        <taxon>Bacteria</taxon>
        <taxon>Pseudomonadati</taxon>
        <taxon>Verrucomicrobiota</taxon>
        <taxon>Opitutia</taxon>
        <taxon>Opitutales</taxon>
        <taxon>Opitutaceae</taxon>
        <taxon>Nibricoccus</taxon>
    </lineage>
</organism>
<proteinExistence type="predicted"/>
<dbReference type="KEGG" id="vbh:CMV30_02105"/>
<accession>A0A290Q6P5</accession>
<name>A0A290Q6P5_9BACT</name>
<gene>
    <name evidence="3" type="ORF">CMV30_02105</name>
</gene>
<dbReference type="GO" id="GO:0004175">
    <property type="term" value="F:endopeptidase activity"/>
    <property type="evidence" value="ECO:0007669"/>
    <property type="project" value="UniProtKB-ARBA"/>
</dbReference>
<dbReference type="PANTHER" id="PTHR36435">
    <property type="entry name" value="SLR1288 PROTEIN"/>
    <property type="match status" value="1"/>
</dbReference>
<dbReference type="Pfam" id="PF02517">
    <property type="entry name" value="Rce1-like"/>
    <property type="match status" value="1"/>
</dbReference>
<keyword evidence="1" id="KW-0472">Membrane</keyword>
<evidence type="ECO:0000313" key="3">
    <source>
        <dbReference type="EMBL" id="ATC62850.1"/>
    </source>
</evidence>
<protein>
    <recommendedName>
        <fullName evidence="2">CAAX prenyl protease 2/Lysostaphin resistance protein A-like domain-containing protein</fullName>
    </recommendedName>
</protein>
<feature type="transmembrane region" description="Helical" evidence="1">
    <location>
        <begin position="86"/>
        <end position="111"/>
    </location>
</feature>
<sequence length="299" mass="32515">MPDKLIVASALEAALVLSGLVLLWCFFLSPSARARASQPMPLPYWDIPGYVFGLTIVRLFGVAFIIQLLAASLLKKYAPDVPLDKGFGLLLSGFALQLGLLLGLGVSWVLLKSNRFQAQLNVAINPAAVQLPEPLPLSRIPFAGIATFLIMIALIAPIALLWPVLLEQFGHTPKPQEVVELFTAADSTAQLLSMMLFATIIAPITEELIFRFGIFRYLRGRVPRSVVFILPALMFAAAHQSLTAGLPLFVFGLIQAVAYERTGRIAVPMIAHGLFNLHTALFLMTGTDPYSALINRLAP</sequence>
<feature type="transmembrane region" description="Helical" evidence="1">
    <location>
        <begin position="226"/>
        <end position="259"/>
    </location>
</feature>
<keyword evidence="1" id="KW-0812">Transmembrane</keyword>
<dbReference type="InterPro" id="IPR003675">
    <property type="entry name" value="Rce1/LyrA-like_dom"/>
</dbReference>
<dbReference type="PANTHER" id="PTHR36435:SF1">
    <property type="entry name" value="CAAX AMINO TERMINAL PROTEASE FAMILY PROTEIN"/>
    <property type="match status" value="1"/>
</dbReference>
<dbReference type="InterPro" id="IPR052710">
    <property type="entry name" value="CAAX_protease"/>
</dbReference>
<feature type="transmembrane region" description="Helical" evidence="1">
    <location>
        <begin position="142"/>
        <end position="165"/>
    </location>
</feature>
<feature type="transmembrane region" description="Helical" evidence="1">
    <location>
        <begin position="265"/>
        <end position="286"/>
    </location>
</feature>
<dbReference type="Proteomes" id="UP000217265">
    <property type="component" value="Chromosome"/>
</dbReference>